<evidence type="ECO:0000256" key="3">
    <source>
        <dbReference type="ARBA" id="ARBA00022692"/>
    </source>
</evidence>
<gene>
    <name evidence="8" type="ORF">C7380_10389</name>
</gene>
<keyword evidence="5 6" id="KW-0472">Membrane</keyword>
<sequence length="91" mass="10633">MNKRLYKSISDRKISGICGGIAEYFNIDPTIIRLLFFALIFAGGFGIIAYIVGMIIIPEKTIIYGEKNFKEDFKEDFDYKKKYEEQNKENF</sequence>
<dbReference type="RefSeq" id="WP_109604028.1">
    <property type="nucleotide sequence ID" value="NZ_QGGI01000003.1"/>
</dbReference>
<evidence type="ECO:0000256" key="1">
    <source>
        <dbReference type="ARBA" id="ARBA00004162"/>
    </source>
</evidence>
<dbReference type="PANTHER" id="PTHR33885:SF3">
    <property type="entry name" value="PHAGE SHOCK PROTEIN C"/>
    <property type="match status" value="1"/>
</dbReference>
<dbReference type="PANTHER" id="PTHR33885">
    <property type="entry name" value="PHAGE SHOCK PROTEIN C"/>
    <property type="match status" value="1"/>
</dbReference>
<evidence type="ECO:0000256" key="2">
    <source>
        <dbReference type="ARBA" id="ARBA00022475"/>
    </source>
</evidence>
<keyword evidence="9" id="KW-1185">Reference proteome</keyword>
<feature type="domain" description="Phage shock protein PspC N-terminal" evidence="7">
    <location>
        <begin position="3"/>
        <end position="60"/>
    </location>
</feature>
<keyword evidence="2" id="KW-1003">Cell membrane</keyword>
<keyword evidence="4 6" id="KW-1133">Transmembrane helix</keyword>
<dbReference type="GO" id="GO:0005886">
    <property type="term" value="C:plasma membrane"/>
    <property type="evidence" value="ECO:0007669"/>
    <property type="project" value="UniProtKB-SubCell"/>
</dbReference>
<keyword evidence="3 6" id="KW-0812">Transmembrane</keyword>
<proteinExistence type="predicted"/>
<name>A0AA45C834_9BACT</name>
<dbReference type="InterPro" id="IPR007168">
    <property type="entry name" value="Phageshock_PspC_N"/>
</dbReference>
<accession>A0AA45C834</accession>
<evidence type="ECO:0000313" key="8">
    <source>
        <dbReference type="EMBL" id="PWJ95911.1"/>
    </source>
</evidence>
<evidence type="ECO:0000256" key="4">
    <source>
        <dbReference type="ARBA" id="ARBA00022989"/>
    </source>
</evidence>
<evidence type="ECO:0000259" key="7">
    <source>
        <dbReference type="Pfam" id="PF04024"/>
    </source>
</evidence>
<dbReference type="Proteomes" id="UP000245921">
    <property type="component" value="Unassembled WGS sequence"/>
</dbReference>
<evidence type="ECO:0000256" key="5">
    <source>
        <dbReference type="ARBA" id="ARBA00023136"/>
    </source>
</evidence>
<dbReference type="InterPro" id="IPR052027">
    <property type="entry name" value="PspC"/>
</dbReference>
<dbReference type="AlphaFoldDB" id="A0AA45C834"/>
<comment type="caution">
    <text evidence="8">The sequence shown here is derived from an EMBL/GenBank/DDBJ whole genome shotgun (WGS) entry which is preliminary data.</text>
</comment>
<dbReference type="Pfam" id="PF04024">
    <property type="entry name" value="PspC"/>
    <property type="match status" value="1"/>
</dbReference>
<evidence type="ECO:0000256" key="6">
    <source>
        <dbReference type="SAM" id="Phobius"/>
    </source>
</evidence>
<comment type="subcellular location">
    <subcellularLocation>
        <location evidence="1">Cell membrane</location>
        <topology evidence="1">Single-pass membrane protein</topology>
    </subcellularLocation>
</comment>
<protein>
    <submittedName>
        <fullName evidence="8">Phage shock protein C (PspC) family protein</fullName>
    </submittedName>
</protein>
<feature type="transmembrane region" description="Helical" evidence="6">
    <location>
        <begin position="34"/>
        <end position="57"/>
    </location>
</feature>
<dbReference type="EMBL" id="QGGI01000003">
    <property type="protein sequence ID" value="PWJ95911.1"/>
    <property type="molecule type" value="Genomic_DNA"/>
</dbReference>
<reference evidence="8 9" key="1">
    <citation type="submission" date="2018-05" db="EMBL/GenBank/DDBJ databases">
        <title>Genomic Encyclopedia of Type Strains, Phase IV (KMG-IV): sequencing the most valuable type-strain genomes for metagenomic binning, comparative biology and taxonomic classification.</title>
        <authorList>
            <person name="Goeker M."/>
        </authorList>
    </citation>
    <scope>NUCLEOTIDE SEQUENCE [LARGE SCALE GENOMIC DNA]</scope>
    <source>
        <strain evidence="8 9">DSM 24906</strain>
    </source>
</reference>
<evidence type="ECO:0000313" key="9">
    <source>
        <dbReference type="Proteomes" id="UP000245921"/>
    </source>
</evidence>
<organism evidence="8 9">
    <name type="scientific">Oceanotoga teriensis</name>
    <dbReference type="NCBI Taxonomy" id="515440"/>
    <lineage>
        <taxon>Bacteria</taxon>
        <taxon>Thermotogati</taxon>
        <taxon>Thermotogota</taxon>
        <taxon>Thermotogae</taxon>
        <taxon>Petrotogales</taxon>
        <taxon>Petrotogaceae</taxon>
        <taxon>Oceanotoga</taxon>
    </lineage>
</organism>